<feature type="transmembrane region" description="Helical" evidence="1">
    <location>
        <begin position="168"/>
        <end position="191"/>
    </location>
</feature>
<feature type="transmembrane region" description="Helical" evidence="1">
    <location>
        <begin position="143"/>
        <end position="162"/>
    </location>
</feature>
<keyword evidence="1" id="KW-0812">Transmembrane</keyword>
<dbReference type="EMBL" id="JANJYJ010000006">
    <property type="protein sequence ID" value="KAK3206434.1"/>
    <property type="molecule type" value="Genomic_DNA"/>
</dbReference>
<evidence type="ECO:0000256" key="1">
    <source>
        <dbReference type="SAM" id="Phobius"/>
    </source>
</evidence>
<protein>
    <submittedName>
        <fullName evidence="2">Uncharacterized protein</fullName>
    </submittedName>
</protein>
<keyword evidence="3" id="KW-1185">Reference proteome</keyword>
<reference evidence="2" key="1">
    <citation type="journal article" date="2023" name="Plant J.">
        <title>Genome sequences and population genomics provide insights into the demographic history, inbreeding, and mutation load of two 'living fossil' tree species of Dipteronia.</title>
        <authorList>
            <person name="Feng Y."/>
            <person name="Comes H.P."/>
            <person name="Chen J."/>
            <person name="Zhu S."/>
            <person name="Lu R."/>
            <person name="Zhang X."/>
            <person name="Li P."/>
            <person name="Qiu J."/>
            <person name="Olsen K.M."/>
            <person name="Qiu Y."/>
        </authorList>
    </citation>
    <scope>NUCLEOTIDE SEQUENCE</scope>
    <source>
        <strain evidence="2">NBL</strain>
    </source>
</reference>
<name>A0AAE0AA31_9ROSI</name>
<sequence>MLIRSISLGRLCKSGMELKLCSILGVTILSQTIWLSWGRAQMGISFIGANSLFGAVVYVRRGMHESLFALLVHSFFWVLSSVLHFSFSFYPDKSVVKSTISPIAFIINGAFVAMWCPICSVFGKYGFEQAWGLSSSGEQSVWLGWWLGALLSFCSCFVVWAVSAEVLVVVLFCVVFFGFRWGVLVLVFVGVSGGC</sequence>
<evidence type="ECO:0000313" key="3">
    <source>
        <dbReference type="Proteomes" id="UP001281410"/>
    </source>
</evidence>
<gene>
    <name evidence="2" type="ORF">Dsin_020480</name>
</gene>
<feature type="transmembrane region" description="Helical" evidence="1">
    <location>
        <begin position="20"/>
        <end position="37"/>
    </location>
</feature>
<accession>A0AAE0AA31</accession>
<dbReference type="Proteomes" id="UP001281410">
    <property type="component" value="Unassembled WGS sequence"/>
</dbReference>
<organism evidence="2 3">
    <name type="scientific">Dipteronia sinensis</name>
    <dbReference type="NCBI Taxonomy" id="43782"/>
    <lineage>
        <taxon>Eukaryota</taxon>
        <taxon>Viridiplantae</taxon>
        <taxon>Streptophyta</taxon>
        <taxon>Embryophyta</taxon>
        <taxon>Tracheophyta</taxon>
        <taxon>Spermatophyta</taxon>
        <taxon>Magnoliopsida</taxon>
        <taxon>eudicotyledons</taxon>
        <taxon>Gunneridae</taxon>
        <taxon>Pentapetalae</taxon>
        <taxon>rosids</taxon>
        <taxon>malvids</taxon>
        <taxon>Sapindales</taxon>
        <taxon>Sapindaceae</taxon>
        <taxon>Hippocastanoideae</taxon>
        <taxon>Acereae</taxon>
        <taxon>Dipteronia</taxon>
    </lineage>
</organism>
<evidence type="ECO:0000313" key="2">
    <source>
        <dbReference type="EMBL" id="KAK3206434.1"/>
    </source>
</evidence>
<keyword evidence="1" id="KW-0472">Membrane</keyword>
<feature type="transmembrane region" description="Helical" evidence="1">
    <location>
        <begin position="99"/>
        <end position="122"/>
    </location>
</feature>
<feature type="transmembrane region" description="Helical" evidence="1">
    <location>
        <begin position="43"/>
        <end position="60"/>
    </location>
</feature>
<feature type="transmembrane region" description="Helical" evidence="1">
    <location>
        <begin position="67"/>
        <end position="87"/>
    </location>
</feature>
<comment type="caution">
    <text evidence="2">The sequence shown here is derived from an EMBL/GenBank/DDBJ whole genome shotgun (WGS) entry which is preliminary data.</text>
</comment>
<dbReference type="AlphaFoldDB" id="A0AAE0AA31"/>
<keyword evidence="1" id="KW-1133">Transmembrane helix</keyword>
<proteinExistence type="predicted"/>